<keyword evidence="2" id="KW-1003">Cell membrane</keyword>
<keyword evidence="10" id="KW-1185">Reference proteome</keyword>
<feature type="transmembrane region" description="Helical" evidence="6">
    <location>
        <begin position="183"/>
        <end position="203"/>
    </location>
</feature>
<dbReference type="GO" id="GO:0015171">
    <property type="term" value="F:amino acid transmembrane transporter activity"/>
    <property type="evidence" value="ECO:0007669"/>
    <property type="project" value="TreeGrafter"/>
</dbReference>
<feature type="transmembrane region" description="Helical" evidence="6">
    <location>
        <begin position="39"/>
        <end position="63"/>
    </location>
</feature>
<keyword evidence="3 6" id="KW-0812">Transmembrane</keyword>
<accession>A0A6S7BUB0</accession>
<dbReference type="PANTHER" id="PTHR30086">
    <property type="entry name" value="ARGININE EXPORTER PROTEIN ARGO"/>
    <property type="match status" value="1"/>
</dbReference>
<evidence type="ECO:0000256" key="2">
    <source>
        <dbReference type="ARBA" id="ARBA00022475"/>
    </source>
</evidence>
<evidence type="ECO:0000313" key="10">
    <source>
        <dbReference type="Proteomes" id="UP000494116"/>
    </source>
</evidence>
<evidence type="ECO:0000313" key="9">
    <source>
        <dbReference type="Proteomes" id="UP000494105"/>
    </source>
</evidence>
<dbReference type="EMBL" id="CADILD010000001">
    <property type="protein sequence ID" value="CAB3817142.1"/>
    <property type="molecule type" value="Genomic_DNA"/>
</dbReference>
<proteinExistence type="predicted"/>
<organism evidence="8 9">
    <name type="scientific">Achromobacter piechaudii</name>
    <dbReference type="NCBI Taxonomy" id="72556"/>
    <lineage>
        <taxon>Bacteria</taxon>
        <taxon>Pseudomonadati</taxon>
        <taxon>Pseudomonadota</taxon>
        <taxon>Betaproteobacteria</taxon>
        <taxon>Burkholderiales</taxon>
        <taxon>Alcaligenaceae</taxon>
        <taxon>Achromobacter</taxon>
    </lineage>
</organism>
<dbReference type="PANTHER" id="PTHR30086:SF20">
    <property type="entry name" value="ARGININE EXPORTER PROTEIN ARGO-RELATED"/>
    <property type="match status" value="1"/>
</dbReference>
<dbReference type="GO" id="GO:0005886">
    <property type="term" value="C:plasma membrane"/>
    <property type="evidence" value="ECO:0007669"/>
    <property type="project" value="UniProtKB-SubCell"/>
</dbReference>
<feature type="transmembrane region" description="Helical" evidence="6">
    <location>
        <begin position="113"/>
        <end position="131"/>
    </location>
</feature>
<dbReference type="Proteomes" id="UP000494116">
    <property type="component" value="Unassembled WGS sequence"/>
</dbReference>
<dbReference type="Proteomes" id="UP000494105">
    <property type="component" value="Unassembled WGS sequence"/>
</dbReference>
<evidence type="ECO:0000256" key="1">
    <source>
        <dbReference type="ARBA" id="ARBA00004651"/>
    </source>
</evidence>
<feature type="transmembrane region" description="Helical" evidence="6">
    <location>
        <begin position="151"/>
        <end position="171"/>
    </location>
</feature>
<dbReference type="Pfam" id="PF01810">
    <property type="entry name" value="LysE"/>
    <property type="match status" value="1"/>
</dbReference>
<feature type="transmembrane region" description="Helical" evidence="6">
    <location>
        <begin position="75"/>
        <end position="92"/>
    </location>
</feature>
<dbReference type="EMBL" id="CADIJS010000005">
    <property type="protein sequence ID" value="CAB3736100.1"/>
    <property type="molecule type" value="Genomic_DNA"/>
</dbReference>
<evidence type="ECO:0000256" key="4">
    <source>
        <dbReference type="ARBA" id="ARBA00022989"/>
    </source>
</evidence>
<feature type="transmembrane region" description="Helical" evidence="6">
    <location>
        <begin position="6"/>
        <end position="27"/>
    </location>
</feature>
<name>A0A6S7BUB0_9BURK</name>
<sequence>MGYAMTTAFIPGFLLSLGLIVAIGAQNAFVLRQGLRQEYVFAVCLVCAVSDAVLIASGVAGFGLAVNTLPWLEPAMRYGGALFLFIYAVRSLRSAWRTQHDSLAPSAKQTTGLGATLAACLAFTWLNPHVYLDTVVLLGSISSQYEGQKVAFALGAMSASFVFFFMLGYGARLLRPLFANPRAWRVLDACVGLAMLLIGLNLVL</sequence>
<dbReference type="AlphaFoldDB" id="A0A6S7BUB0"/>
<keyword evidence="5 6" id="KW-0472">Membrane</keyword>
<comment type="subcellular location">
    <subcellularLocation>
        <location evidence="1">Cell membrane</location>
        <topology evidence="1">Multi-pass membrane protein</topology>
    </subcellularLocation>
</comment>
<keyword evidence="4 6" id="KW-1133">Transmembrane helix</keyword>
<evidence type="ECO:0000256" key="5">
    <source>
        <dbReference type="ARBA" id="ARBA00023136"/>
    </source>
</evidence>
<evidence type="ECO:0000256" key="3">
    <source>
        <dbReference type="ARBA" id="ARBA00022692"/>
    </source>
</evidence>
<evidence type="ECO:0000313" key="7">
    <source>
        <dbReference type="EMBL" id="CAB3736100.1"/>
    </source>
</evidence>
<evidence type="ECO:0000256" key="6">
    <source>
        <dbReference type="SAM" id="Phobius"/>
    </source>
</evidence>
<reference evidence="9 10" key="1">
    <citation type="submission" date="2020-04" db="EMBL/GenBank/DDBJ databases">
        <authorList>
            <person name="De Canck E."/>
        </authorList>
    </citation>
    <scope>NUCLEOTIDE SEQUENCE [LARGE SCALE GENOMIC DNA]</scope>
    <source>
        <strain evidence="8 9">LMG 1861</strain>
        <strain evidence="7 10">LMG 1873</strain>
    </source>
</reference>
<dbReference type="InterPro" id="IPR001123">
    <property type="entry name" value="LeuE-type"/>
</dbReference>
<evidence type="ECO:0000313" key="8">
    <source>
        <dbReference type="EMBL" id="CAB3817142.1"/>
    </source>
</evidence>
<gene>
    <name evidence="8" type="primary">argO_1</name>
    <name evidence="7" type="synonym">argO_2</name>
    <name evidence="8" type="ORF">LMG1861_00056</name>
    <name evidence="7" type="ORF">LMG1873_05291</name>
</gene>
<protein>
    <submittedName>
        <fullName evidence="8">Arginine exporter protein ArgO</fullName>
    </submittedName>
</protein>